<keyword evidence="1" id="KW-0732">Signal</keyword>
<accession>A0A6I8MIU0</accession>
<dbReference type="Gene3D" id="3.40.50.1820">
    <property type="entry name" value="alpha/beta hydrolase"/>
    <property type="match status" value="1"/>
</dbReference>
<dbReference type="AlphaFoldDB" id="A0A6I8MIU0"/>
<evidence type="ECO:0000256" key="1">
    <source>
        <dbReference type="SAM" id="SignalP"/>
    </source>
</evidence>
<dbReference type="EMBL" id="LR738855">
    <property type="protein sequence ID" value="VZH86135.1"/>
    <property type="molecule type" value="Genomic_DNA"/>
</dbReference>
<gene>
    <name evidence="2" type="ORF">FRC0190_02069</name>
</gene>
<evidence type="ECO:0000313" key="3">
    <source>
        <dbReference type="Proteomes" id="UP000423525"/>
    </source>
</evidence>
<dbReference type="RefSeq" id="WP_155874127.1">
    <property type="nucleotide sequence ID" value="NZ_CP168248.1"/>
</dbReference>
<proteinExistence type="predicted"/>
<feature type="signal peptide" evidence="1">
    <location>
        <begin position="1"/>
        <end position="28"/>
    </location>
</feature>
<protein>
    <submittedName>
        <fullName evidence="2">Lipase</fullName>
    </submittedName>
</protein>
<dbReference type="GO" id="GO:0016042">
    <property type="term" value="P:lipid catabolic process"/>
    <property type="evidence" value="ECO:0007669"/>
    <property type="project" value="InterPro"/>
</dbReference>
<organism evidence="2 3">
    <name type="scientific">Corynebacterium rouxii</name>
    <dbReference type="NCBI Taxonomy" id="2719119"/>
    <lineage>
        <taxon>Bacteria</taxon>
        <taxon>Bacillati</taxon>
        <taxon>Actinomycetota</taxon>
        <taxon>Actinomycetes</taxon>
        <taxon>Mycobacteriales</taxon>
        <taxon>Corynebacteriaceae</taxon>
        <taxon>Corynebacterium</taxon>
    </lineage>
</organism>
<dbReference type="Pfam" id="PF03583">
    <property type="entry name" value="LIP"/>
    <property type="match status" value="1"/>
</dbReference>
<dbReference type="InterPro" id="IPR029058">
    <property type="entry name" value="AB_hydrolase_fold"/>
</dbReference>
<dbReference type="Proteomes" id="UP000423525">
    <property type="component" value="Chromosome"/>
</dbReference>
<dbReference type="KEGG" id="crf:FRC0190_02069"/>
<dbReference type="InterPro" id="IPR005152">
    <property type="entry name" value="Lipase_secreted"/>
</dbReference>
<reference evidence="2 3" key="1">
    <citation type="submission" date="2019-11" db="EMBL/GenBank/DDBJ databases">
        <authorList>
            <person name="Brisse S."/>
        </authorList>
    </citation>
    <scope>NUCLEOTIDE SEQUENCE [LARGE SCALE GENOMIC DNA]</scope>
    <source>
        <strain evidence="2">FRC0190</strain>
    </source>
</reference>
<dbReference type="PANTHER" id="PTHR34853:SF1">
    <property type="entry name" value="LIPASE 5"/>
    <property type="match status" value="1"/>
</dbReference>
<dbReference type="PIRSF" id="PIRSF029171">
    <property type="entry name" value="Esterase_LipA"/>
    <property type="match status" value="1"/>
</dbReference>
<feature type="chain" id="PRO_5039018309" evidence="1">
    <location>
        <begin position="29"/>
        <end position="423"/>
    </location>
</feature>
<sequence>MLRKHFLSRISLRTIVLCVSLGTLSAQAVSAPNAIAQSSLPASPLDSFYSSIPSGENTVAGTVLSEQEIPTGLLAATIKVKRIAYSSTHPSGRMVPTTATILTPTAPWTGPGPRPAALLAPGTQGAGDQCAPSKLITVGAEYEMLPAIMLLRRGWTVAITDYQGLGTIGAHTYMNRKAQGAALLDLGRAVVNVKHPEVRKDAPLILWGYSQGGGASAAAAEMHASYAPDVNIRGGFAGGVPAELLATARSLEGSPLLGALGYAIFGMYETHPELRPEVDDLLNDRGKQWVFDSGTHCLLDSFRTMPIPDSRVMTRSGQRLTDLLGSKVFHSYFEEQRLGKVAPDIPMFVSQGANDDIIPAQQARDMVNNWRALGADVTYFEDPAPLLVRMEGHVRPLVTSFNPALQWAERLLGSEVINPPSAP</sequence>
<dbReference type="GO" id="GO:0004806">
    <property type="term" value="F:triacylglycerol lipase activity"/>
    <property type="evidence" value="ECO:0007669"/>
    <property type="project" value="InterPro"/>
</dbReference>
<dbReference type="SUPFAM" id="SSF53474">
    <property type="entry name" value="alpha/beta-Hydrolases"/>
    <property type="match status" value="1"/>
</dbReference>
<name>A0A6I8MIU0_9CORY</name>
<dbReference type="PANTHER" id="PTHR34853">
    <property type="match status" value="1"/>
</dbReference>
<evidence type="ECO:0000313" key="2">
    <source>
        <dbReference type="EMBL" id="VZH86135.1"/>
    </source>
</evidence>
<dbReference type="Gene3D" id="1.10.260.130">
    <property type="match status" value="1"/>
</dbReference>